<comment type="subcellular location">
    <subcellularLocation>
        <location evidence="2">Nucleus</location>
    </subcellularLocation>
</comment>
<dbReference type="GO" id="GO:0004518">
    <property type="term" value="F:nuclease activity"/>
    <property type="evidence" value="ECO:0007669"/>
    <property type="project" value="UniProtKB-KW"/>
</dbReference>
<accession>A0A6P8V0H2</accession>
<proteinExistence type="inferred from homology"/>
<reference evidence="11" key="1">
    <citation type="submission" date="2025-08" db="UniProtKB">
        <authorList>
            <consortium name="RefSeq"/>
        </authorList>
    </citation>
    <scope>IDENTIFICATION</scope>
</reference>
<comment type="similarity">
    <text evidence="3">Belongs to the HARBI1 family.</text>
</comment>
<dbReference type="InParanoid" id="A0A6P8V0H2"/>
<evidence type="ECO:0000313" key="11">
    <source>
        <dbReference type="RefSeq" id="XP_034083664.1"/>
    </source>
</evidence>
<dbReference type="GeneID" id="117553722"/>
<dbReference type="AlphaFoldDB" id="A0A6P8V0H2"/>
<protein>
    <submittedName>
        <fullName evidence="11">Protein ALP1-like</fullName>
    </submittedName>
</protein>
<evidence type="ECO:0000256" key="1">
    <source>
        <dbReference type="ARBA" id="ARBA00001968"/>
    </source>
</evidence>
<dbReference type="KEGG" id="gacu:117553722"/>
<dbReference type="PANTHER" id="PTHR22930">
    <property type="match status" value="1"/>
</dbReference>
<keyword evidence="7" id="KW-0539">Nucleus</keyword>
<evidence type="ECO:0000256" key="6">
    <source>
        <dbReference type="ARBA" id="ARBA00022801"/>
    </source>
</evidence>
<dbReference type="RefSeq" id="XP_034083664.1">
    <property type="nucleotide sequence ID" value="XM_034227773.1"/>
</dbReference>
<dbReference type="Proteomes" id="UP000515161">
    <property type="component" value="Unplaced"/>
</dbReference>
<feature type="region of interest" description="Disordered" evidence="8">
    <location>
        <begin position="317"/>
        <end position="337"/>
    </location>
</feature>
<dbReference type="OrthoDB" id="8928178at2759"/>
<dbReference type="GO" id="GO:0005634">
    <property type="term" value="C:nucleus"/>
    <property type="evidence" value="ECO:0007669"/>
    <property type="project" value="UniProtKB-SubCell"/>
</dbReference>
<evidence type="ECO:0000256" key="7">
    <source>
        <dbReference type="ARBA" id="ARBA00023242"/>
    </source>
</evidence>
<dbReference type="GO" id="GO:0016787">
    <property type="term" value="F:hydrolase activity"/>
    <property type="evidence" value="ECO:0007669"/>
    <property type="project" value="UniProtKB-KW"/>
</dbReference>
<organism evidence="10 11">
    <name type="scientific">Gymnodraco acuticeps</name>
    <name type="common">Antarctic dragonfish</name>
    <dbReference type="NCBI Taxonomy" id="8218"/>
    <lineage>
        <taxon>Eukaryota</taxon>
        <taxon>Metazoa</taxon>
        <taxon>Chordata</taxon>
        <taxon>Craniata</taxon>
        <taxon>Vertebrata</taxon>
        <taxon>Euteleostomi</taxon>
        <taxon>Actinopterygii</taxon>
        <taxon>Neopterygii</taxon>
        <taxon>Teleostei</taxon>
        <taxon>Neoteleostei</taxon>
        <taxon>Acanthomorphata</taxon>
        <taxon>Eupercaria</taxon>
        <taxon>Perciformes</taxon>
        <taxon>Notothenioidei</taxon>
        <taxon>Bathydraconidae</taxon>
        <taxon>Gymnodraco</taxon>
    </lineage>
</organism>
<evidence type="ECO:0000313" key="10">
    <source>
        <dbReference type="Proteomes" id="UP000515161"/>
    </source>
</evidence>
<dbReference type="InterPro" id="IPR027806">
    <property type="entry name" value="HARBI1_dom"/>
</dbReference>
<evidence type="ECO:0000256" key="2">
    <source>
        <dbReference type="ARBA" id="ARBA00004123"/>
    </source>
</evidence>
<dbReference type="GO" id="GO:0046872">
    <property type="term" value="F:metal ion binding"/>
    <property type="evidence" value="ECO:0007669"/>
    <property type="project" value="UniProtKB-KW"/>
</dbReference>
<feature type="domain" description="DDE Tnp4" evidence="9">
    <location>
        <begin position="147"/>
        <end position="301"/>
    </location>
</feature>
<evidence type="ECO:0000256" key="5">
    <source>
        <dbReference type="ARBA" id="ARBA00022723"/>
    </source>
</evidence>
<evidence type="ECO:0000256" key="8">
    <source>
        <dbReference type="SAM" id="MobiDB-lite"/>
    </source>
</evidence>
<keyword evidence="5" id="KW-0479">Metal-binding</keyword>
<evidence type="ECO:0000256" key="3">
    <source>
        <dbReference type="ARBA" id="ARBA00006958"/>
    </source>
</evidence>
<sequence>MCNAILLHLEVQHPHSQYKRLNSSVPVLKLYFEGDGCLLKDFRIRRDSLEALMRCLGPERRQAWGHHMTVLTTVYWLAHGLSYSVVSRAFQVPLSTVHRLVHQGVEDIAALRHSLIKLPAGPELEEVGQGFQQLANSPAFSSCVGAIDGCHIRIRTPSGPTGQDYVNRKLFPSIQLQAVCDGKGRFLQTFVGFPGSVHDTRVMKHSALYKEALYPPPGYFIVGDGGYPCIVHPIMIVTPYREPLQGRVQSRFNGCHAKARSIIERAFGKLKVRWRCLLSKALEVNHNFVPAVVTACCVLHNICLTAGDILELLEEEEQEGVERSPPRPVRGGEVDRAGETDWQTKSRLLTTTQSSCRTTITAERIYVFGQFFCYPLVLLTG</sequence>
<evidence type="ECO:0000256" key="4">
    <source>
        <dbReference type="ARBA" id="ARBA00022722"/>
    </source>
</evidence>
<keyword evidence="6" id="KW-0378">Hydrolase</keyword>
<dbReference type="InterPro" id="IPR045249">
    <property type="entry name" value="HARBI1-like"/>
</dbReference>
<dbReference type="Pfam" id="PF13359">
    <property type="entry name" value="DDE_Tnp_4"/>
    <property type="match status" value="1"/>
</dbReference>
<evidence type="ECO:0000259" key="9">
    <source>
        <dbReference type="Pfam" id="PF13359"/>
    </source>
</evidence>
<name>A0A6P8V0H2_GYMAC</name>
<keyword evidence="10" id="KW-1185">Reference proteome</keyword>
<gene>
    <name evidence="11" type="primary">LOC117553722</name>
</gene>
<dbReference type="PANTHER" id="PTHR22930:SF206">
    <property type="entry name" value="NUCLEASE HARBI1"/>
    <property type="match status" value="1"/>
</dbReference>
<feature type="compositionally biased region" description="Basic and acidic residues" evidence="8">
    <location>
        <begin position="320"/>
        <end position="337"/>
    </location>
</feature>
<keyword evidence="4" id="KW-0540">Nuclease</keyword>
<comment type="cofactor">
    <cofactor evidence="1">
        <name>a divalent metal cation</name>
        <dbReference type="ChEBI" id="CHEBI:60240"/>
    </cofactor>
</comment>